<dbReference type="GO" id="GO:0003883">
    <property type="term" value="F:CTP synthase activity"/>
    <property type="evidence" value="ECO:0007669"/>
    <property type="project" value="UniProtKB-EC"/>
</dbReference>
<dbReference type="GO" id="GO:0097268">
    <property type="term" value="C:cytoophidium"/>
    <property type="evidence" value="ECO:0007669"/>
    <property type="project" value="UniProtKB-ARBA"/>
</dbReference>
<dbReference type="InterPro" id="IPR027417">
    <property type="entry name" value="P-loop_NTPase"/>
</dbReference>
<evidence type="ECO:0000259" key="18">
    <source>
        <dbReference type="Pfam" id="PF06418"/>
    </source>
</evidence>
<gene>
    <name evidence="19" type="ORF">COY33_00935</name>
</gene>
<dbReference type="PANTHER" id="PTHR11550:SF0">
    <property type="entry name" value="CTP SYNTHASE-RELATED"/>
    <property type="match status" value="1"/>
</dbReference>
<evidence type="ECO:0000256" key="16">
    <source>
        <dbReference type="SAM" id="Phobius"/>
    </source>
</evidence>
<dbReference type="EC" id="6.3.4.2" evidence="3"/>
<protein>
    <recommendedName>
        <fullName evidence="12">CTP synthase</fullName>
        <ecNumber evidence="3">6.3.4.2</ecNumber>
    </recommendedName>
    <alternativeName>
        <fullName evidence="14">Cytidine 5'-triphosphate synthase</fullName>
    </alternativeName>
    <alternativeName>
        <fullName evidence="15">Cytidine triphosphate synthetase</fullName>
    </alternativeName>
    <alternativeName>
        <fullName evidence="13">UTP--ammonia ligase</fullName>
    </alternativeName>
</protein>
<feature type="transmembrane region" description="Helical" evidence="16">
    <location>
        <begin position="6"/>
        <end position="30"/>
    </location>
</feature>
<evidence type="ECO:0000256" key="12">
    <source>
        <dbReference type="ARBA" id="ARBA00070745"/>
    </source>
</evidence>
<dbReference type="NCBIfam" id="TIGR00337">
    <property type="entry name" value="PyrG"/>
    <property type="match status" value="1"/>
</dbReference>
<evidence type="ECO:0000313" key="20">
    <source>
        <dbReference type="Proteomes" id="UP000229915"/>
    </source>
</evidence>
<feature type="domain" description="CTP synthase N-terminal" evidence="18">
    <location>
        <begin position="5"/>
        <end position="263"/>
    </location>
</feature>
<evidence type="ECO:0000313" key="19">
    <source>
        <dbReference type="EMBL" id="PIZ43773.1"/>
    </source>
</evidence>
<dbReference type="AlphaFoldDB" id="A0A2M7TDX0"/>
<organism evidence="19 20">
    <name type="scientific">candidate division WWE3 bacterium CG_4_10_14_0_2_um_filter_42_7</name>
    <dbReference type="NCBI Taxonomy" id="1975073"/>
    <lineage>
        <taxon>Bacteria</taxon>
        <taxon>Katanobacteria</taxon>
    </lineage>
</organism>
<keyword evidence="4" id="KW-0436">Ligase</keyword>
<comment type="pathway">
    <text evidence="1">Pyrimidine metabolism; CTP biosynthesis via de novo pathway; CTP from UDP: step 2/2.</text>
</comment>
<keyword evidence="9" id="KW-0315">Glutamine amidotransferase</keyword>
<dbReference type="InterPro" id="IPR017456">
    <property type="entry name" value="CTP_synthase_N"/>
</dbReference>
<dbReference type="GO" id="GO:0005524">
    <property type="term" value="F:ATP binding"/>
    <property type="evidence" value="ECO:0007669"/>
    <property type="project" value="UniProtKB-KW"/>
</dbReference>
<keyword evidence="6" id="KW-0547">Nucleotide-binding</keyword>
<dbReference type="Gene3D" id="3.40.50.880">
    <property type="match status" value="1"/>
</dbReference>
<dbReference type="Pfam" id="PF06418">
    <property type="entry name" value="CTP_synth_N"/>
    <property type="match status" value="1"/>
</dbReference>
<name>A0A2M7TDX0_UNCKA</name>
<dbReference type="Gene3D" id="3.40.50.300">
    <property type="entry name" value="P-loop containing nucleotide triphosphate hydrolases"/>
    <property type="match status" value="1"/>
</dbReference>
<dbReference type="FunFam" id="3.40.50.300:FF:000009">
    <property type="entry name" value="CTP synthase"/>
    <property type="match status" value="1"/>
</dbReference>
<evidence type="ECO:0000259" key="17">
    <source>
        <dbReference type="Pfam" id="PF00117"/>
    </source>
</evidence>
<dbReference type="PANTHER" id="PTHR11550">
    <property type="entry name" value="CTP SYNTHASE"/>
    <property type="match status" value="1"/>
</dbReference>
<evidence type="ECO:0000256" key="5">
    <source>
        <dbReference type="ARBA" id="ARBA00022723"/>
    </source>
</evidence>
<evidence type="ECO:0000256" key="14">
    <source>
        <dbReference type="ARBA" id="ARBA00079941"/>
    </source>
</evidence>
<dbReference type="SUPFAM" id="SSF52540">
    <property type="entry name" value="P-loop containing nucleoside triphosphate hydrolases"/>
    <property type="match status" value="1"/>
</dbReference>
<keyword evidence="10" id="KW-0665">Pyrimidine biosynthesis</keyword>
<dbReference type="Pfam" id="PF00117">
    <property type="entry name" value="GATase"/>
    <property type="match status" value="1"/>
</dbReference>
<evidence type="ECO:0000256" key="2">
    <source>
        <dbReference type="ARBA" id="ARBA00007533"/>
    </source>
</evidence>
<dbReference type="InterPro" id="IPR004468">
    <property type="entry name" value="CTP_synthase"/>
</dbReference>
<evidence type="ECO:0000256" key="13">
    <source>
        <dbReference type="ARBA" id="ARBA00075170"/>
    </source>
</evidence>
<accession>A0A2M7TDX0</accession>
<dbReference type="GO" id="GO:0019856">
    <property type="term" value="P:pyrimidine nucleobase biosynthetic process"/>
    <property type="evidence" value="ECO:0007669"/>
    <property type="project" value="TreeGrafter"/>
</dbReference>
<evidence type="ECO:0000256" key="10">
    <source>
        <dbReference type="ARBA" id="ARBA00022975"/>
    </source>
</evidence>
<evidence type="ECO:0000256" key="11">
    <source>
        <dbReference type="ARBA" id="ARBA00047781"/>
    </source>
</evidence>
<keyword evidence="5" id="KW-0479">Metal-binding</keyword>
<dbReference type="InterPro" id="IPR033828">
    <property type="entry name" value="GATase1_CTP_Synthase"/>
</dbReference>
<evidence type="ECO:0000256" key="9">
    <source>
        <dbReference type="ARBA" id="ARBA00022962"/>
    </source>
</evidence>
<dbReference type="GO" id="GO:0042802">
    <property type="term" value="F:identical protein binding"/>
    <property type="evidence" value="ECO:0007669"/>
    <property type="project" value="TreeGrafter"/>
</dbReference>
<dbReference type="GO" id="GO:0044210">
    <property type="term" value="P:'de novo' CTP biosynthetic process"/>
    <property type="evidence" value="ECO:0007669"/>
    <property type="project" value="UniProtKB-UniPathway"/>
</dbReference>
<evidence type="ECO:0000256" key="6">
    <source>
        <dbReference type="ARBA" id="ARBA00022741"/>
    </source>
</evidence>
<dbReference type="SUPFAM" id="SSF52317">
    <property type="entry name" value="Class I glutamine amidotransferase-like"/>
    <property type="match status" value="1"/>
</dbReference>
<reference evidence="20" key="1">
    <citation type="submission" date="2017-09" db="EMBL/GenBank/DDBJ databases">
        <title>Depth-based differentiation of microbial function through sediment-hosted aquifers and enrichment of novel symbionts in the deep terrestrial subsurface.</title>
        <authorList>
            <person name="Probst A.J."/>
            <person name="Ladd B."/>
            <person name="Jarett J.K."/>
            <person name="Geller-Mcgrath D.E."/>
            <person name="Sieber C.M.K."/>
            <person name="Emerson J.B."/>
            <person name="Anantharaman K."/>
            <person name="Thomas B.C."/>
            <person name="Malmstrom R."/>
            <person name="Stieglmeier M."/>
            <person name="Klingl A."/>
            <person name="Woyke T."/>
            <person name="Ryan C.M."/>
            <person name="Banfield J.F."/>
        </authorList>
    </citation>
    <scope>NUCLEOTIDE SEQUENCE [LARGE SCALE GENOMIC DNA]</scope>
</reference>
<evidence type="ECO:0000256" key="7">
    <source>
        <dbReference type="ARBA" id="ARBA00022840"/>
    </source>
</evidence>
<dbReference type="FunFam" id="3.40.50.880:FF:000002">
    <property type="entry name" value="CTP synthase"/>
    <property type="match status" value="1"/>
</dbReference>
<dbReference type="PROSITE" id="PS51273">
    <property type="entry name" value="GATASE_TYPE_1"/>
    <property type="match status" value="1"/>
</dbReference>
<dbReference type="InterPro" id="IPR017926">
    <property type="entry name" value="GATASE"/>
</dbReference>
<dbReference type="UniPathway" id="UPA00159">
    <property type="reaction ID" value="UER00277"/>
</dbReference>
<dbReference type="CDD" id="cd01746">
    <property type="entry name" value="GATase1_CTP_Synthase"/>
    <property type="match status" value="1"/>
</dbReference>
<dbReference type="GO" id="GO:0005829">
    <property type="term" value="C:cytosol"/>
    <property type="evidence" value="ECO:0007669"/>
    <property type="project" value="TreeGrafter"/>
</dbReference>
<sequence>MNTTKYIFVAGGVLSGLGKGIASASIGLLLKSRGYKVTALKIDPYISLDAGTMRPAEHGETFVTKDGGEIDEDIGHYERFINISLKKDSNITTGKVFQAVIDKERHFFYQGRDAEMFPDVINQIKEMIYTPTVGYDFAVVEIGGTTGDLENQVFLNAAREIGKEGKAIYIMVTYLPFLKNVGELKTKPTQHAVTRLREIGIVPDFIITRNEIPIDQPRIESIAKRCFIREEDIIDDPDLESIYDVPIKFEEANLIQKILEKFGIKDGKKKDLVSWREFVRKVKEPKGEVKIALVGKYVRHGSADHHDVYISVVEALKHAGAYNQVKVNITPISSEEIENQDLNFLKEFDGIVVPQGWGSRGTEGKIQAIKFARENKIPYLGLCFGMQMAVIEFARNVLGIKKANSTEVDPKTKDPVIHIMPEQEKYLAKRQYGGTIRLGQWPCRIKEKTLLAECYRSHVKFPSEVLQASGFKLVHERHRHRYEFNLKYKAQMEKAGLVISGTSPDRKLVEAIELKKNVHPFFLATQFHPEYQSRPLKPHPIFCEFIEKAFKLLNC</sequence>
<keyword evidence="16" id="KW-0472">Membrane</keyword>
<dbReference type="EMBL" id="PFNK01000028">
    <property type="protein sequence ID" value="PIZ43773.1"/>
    <property type="molecule type" value="Genomic_DNA"/>
</dbReference>
<evidence type="ECO:0000256" key="1">
    <source>
        <dbReference type="ARBA" id="ARBA00005171"/>
    </source>
</evidence>
<keyword evidence="16" id="KW-0812">Transmembrane</keyword>
<keyword evidence="7" id="KW-0067">ATP-binding</keyword>
<comment type="similarity">
    <text evidence="2">Belongs to the CTP synthase family.</text>
</comment>
<dbReference type="InterPro" id="IPR029062">
    <property type="entry name" value="Class_I_gatase-like"/>
</dbReference>
<evidence type="ECO:0000256" key="3">
    <source>
        <dbReference type="ARBA" id="ARBA00012291"/>
    </source>
</evidence>
<feature type="domain" description="Glutamine amidotransferase" evidence="17">
    <location>
        <begin position="307"/>
        <end position="547"/>
    </location>
</feature>
<dbReference type="GO" id="GO:0046872">
    <property type="term" value="F:metal ion binding"/>
    <property type="evidence" value="ECO:0007669"/>
    <property type="project" value="UniProtKB-KW"/>
</dbReference>
<evidence type="ECO:0000256" key="8">
    <source>
        <dbReference type="ARBA" id="ARBA00022842"/>
    </source>
</evidence>
<comment type="caution">
    <text evidence="19">The sequence shown here is derived from an EMBL/GenBank/DDBJ whole genome shotgun (WGS) entry which is preliminary data.</text>
</comment>
<comment type="catalytic activity">
    <reaction evidence="11">
        <text>UTP + L-glutamine + ATP + H2O = CTP + L-glutamate + ADP + phosphate + 2 H(+)</text>
        <dbReference type="Rhea" id="RHEA:26426"/>
        <dbReference type="ChEBI" id="CHEBI:15377"/>
        <dbReference type="ChEBI" id="CHEBI:15378"/>
        <dbReference type="ChEBI" id="CHEBI:29985"/>
        <dbReference type="ChEBI" id="CHEBI:30616"/>
        <dbReference type="ChEBI" id="CHEBI:37563"/>
        <dbReference type="ChEBI" id="CHEBI:43474"/>
        <dbReference type="ChEBI" id="CHEBI:46398"/>
        <dbReference type="ChEBI" id="CHEBI:58359"/>
        <dbReference type="ChEBI" id="CHEBI:456216"/>
        <dbReference type="EC" id="6.3.4.2"/>
    </reaction>
</comment>
<dbReference type="Proteomes" id="UP000229915">
    <property type="component" value="Unassembled WGS sequence"/>
</dbReference>
<keyword evidence="16" id="KW-1133">Transmembrane helix</keyword>
<dbReference type="NCBIfam" id="NF003792">
    <property type="entry name" value="PRK05380.1"/>
    <property type="match status" value="1"/>
</dbReference>
<proteinExistence type="inferred from homology"/>
<keyword evidence="8" id="KW-0460">Magnesium</keyword>
<evidence type="ECO:0000256" key="15">
    <source>
        <dbReference type="ARBA" id="ARBA00083191"/>
    </source>
</evidence>
<evidence type="ECO:0000256" key="4">
    <source>
        <dbReference type="ARBA" id="ARBA00022598"/>
    </source>
</evidence>